<evidence type="ECO:0000313" key="1">
    <source>
        <dbReference type="EMBL" id="MCY9519875.1"/>
    </source>
</evidence>
<protein>
    <submittedName>
        <fullName evidence="1">Pentapeptide repeat-containing protein</fullName>
    </submittedName>
</protein>
<name>A0ABT4DRL2_9BACL</name>
<dbReference type="Proteomes" id="UP001207626">
    <property type="component" value="Unassembled WGS sequence"/>
</dbReference>
<dbReference type="PANTHER" id="PTHR42999">
    <property type="entry name" value="ANTIBIOTIC RESISTANCE PROTEIN MCBG"/>
    <property type="match status" value="1"/>
</dbReference>
<dbReference type="InterPro" id="IPR052949">
    <property type="entry name" value="PA_immunity-related"/>
</dbReference>
<dbReference type="RefSeq" id="WP_087433381.1">
    <property type="nucleotide sequence ID" value="NZ_JAMDLV010000049.1"/>
</dbReference>
<sequence>MDKKKQKNTVVSPPRLPKELEQLDKLDFTDREIYTEELFQIGIVENEVIGHQAAERVCFDQVIFKNVTFEQLSLHKLELTDVIFEKCDLSNIDLSDAIMHRVEMNDCKMLGLNLLGSTLRNVLFHNCSADFATFRFANCKQVKFEHSSLCNADFYRSELTKVELCESNLDQAQMSGTKLAGIDLSTCRFNGLGATLEDLQGCMISPEQAVVLSRTFGLIIKETDV</sequence>
<dbReference type="Pfam" id="PF00805">
    <property type="entry name" value="Pentapeptide"/>
    <property type="match status" value="1"/>
</dbReference>
<reference evidence="1 2" key="1">
    <citation type="submission" date="2022-05" db="EMBL/GenBank/DDBJ databases">
        <title>Genome Sequencing of Bee-Associated Microbes.</title>
        <authorList>
            <person name="Dunlap C."/>
        </authorList>
    </citation>
    <scope>NUCLEOTIDE SEQUENCE [LARGE SCALE GENOMIC DNA]</scope>
    <source>
        <strain evidence="1 2">NRRL NRS-1438</strain>
    </source>
</reference>
<proteinExistence type="predicted"/>
<organism evidence="1 2">
    <name type="scientific">Paenibacillus apiarius</name>
    <dbReference type="NCBI Taxonomy" id="46240"/>
    <lineage>
        <taxon>Bacteria</taxon>
        <taxon>Bacillati</taxon>
        <taxon>Bacillota</taxon>
        <taxon>Bacilli</taxon>
        <taxon>Bacillales</taxon>
        <taxon>Paenibacillaceae</taxon>
        <taxon>Paenibacillus</taxon>
    </lineage>
</organism>
<dbReference type="EMBL" id="JAMDLW010000010">
    <property type="protein sequence ID" value="MCY9519875.1"/>
    <property type="molecule type" value="Genomic_DNA"/>
</dbReference>
<accession>A0ABT4DRL2</accession>
<dbReference type="PANTHER" id="PTHR42999:SF1">
    <property type="entry name" value="PENTAPEPTIDE REPEAT-CONTAINING PROTEIN"/>
    <property type="match status" value="1"/>
</dbReference>
<dbReference type="InterPro" id="IPR001646">
    <property type="entry name" value="5peptide_repeat"/>
</dbReference>
<comment type="caution">
    <text evidence="1">The sequence shown here is derived from an EMBL/GenBank/DDBJ whole genome shotgun (WGS) entry which is preliminary data.</text>
</comment>
<dbReference type="Pfam" id="PF13599">
    <property type="entry name" value="Pentapeptide_4"/>
    <property type="match status" value="1"/>
</dbReference>
<evidence type="ECO:0000313" key="2">
    <source>
        <dbReference type="Proteomes" id="UP001207626"/>
    </source>
</evidence>
<keyword evidence="2" id="KW-1185">Reference proteome</keyword>
<gene>
    <name evidence="1" type="ORF">M5X09_09295</name>
</gene>
<dbReference type="SUPFAM" id="SSF141571">
    <property type="entry name" value="Pentapeptide repeat-like"/>
    <property type="match status" value="1"/>
</dbReference>
<dbReference type="Gene3D" id="2.160.20.80">
    <property type="entry name" value="E3 ubiquitin-protein ligase SopA"/>
    <property type="match status" value="1"/>
</dbReference>